<feature type="transmembrane region" description="Helical" evidence="1">
    <location>
        <begin position="117"/>
        <end position="138"/>
    </location>
</feature>
<feature type="transmembrane region" description="Helical" evidence="1">
    <location>
        <begin position="179"/>
        <end position="201"/>
    </location>
</feature>
<name>A0A1R4H458_9GAMM</name>
<dbReference type="Proteomes" id="UP000195667">
    <property type="component" value="Unassembled WGS sequence"/>
</dbReference>
<keyword evidence="1" id="KW-0472">Membrane</keyword>
<feature type="transmembrane region" description="Helical" evidence="1">
    <location>
        <begin position="243"/>
        <end position="264"/>
    </location>
</feature>
<protein>
    <submittedName>
        <fullName evidence="2">Uncharacterized protein</fullName>
    </submittedName>
</protein>
<reference evidence="3" key="1">
    <citation type="submission" date="2017-02" db="EMBL/GenBank/DDBJ databases">
        <authorList>
            <person name="Daims H."/>
        </authorList>
    </citation>
    <scope>NUCLEOTIDE SEQUENCE [LARGE SCALE GENOMIC DNA]</scope>
</reference>
<sequence>MLFATQHNRTTSKTLNIFCLKFMFTFNIIAAFLVGGAMIALLSLLAERVPSALGGIIISFPSTVAVSFVFLSITLGTDKLIQFIARIYYSMLGSIFFAFVFAFTSLLLSSAFSNKKLLIIATLLVSSSVWIIFPLYSANLTQTIWNSAVCLALGIILFQTGFIVYANRFPERPAIKKTSLFDLPLRGLFSGSIVALSIILAHNLGPFWGIVVGATYPAALASQLSIFLYRYPVECLPGFIRTVPVGAVSVATYVTVSAVTYPALGILMGTILAFTASIIMSFLISKFVSHFIFVKSNNCRVRTCKPKNHYVLSRLTIFPCFMSSLPIIFFRHITNMY</sequence>
<dbReference type="EMBL" id="FUKI01000066">
    <property type="protein sequence ID" value="SJM90811.1"/>
    <property type="molecule type" value="Genomic_DNA"/>
</dbReference>
<evidence type="ECO:0000256" key="1">
    <source>
        <dbReference type="SAM" id="Phobius"/>
    </source>
</evidence>
<keyword evidence="3" id="KW-1185">Reference proteome</keyword>
<feature type="transmembrane region" description="Helical" evidence="1">
    <location>
        <begin position="270"/>
        <end position="294"/>
    </location>
</feature>
<feature type="transmembrane region" description="Helical" evidence="1">
    <location>
        <begin position="144"/>
        <end position="167"/>
    </location>
</feature>
<evidence type="ECO:0000313" key="3">
    <source>
        <dbReference type="Proteomes" id="UP000195667"/>
    </source>
</evidence>
<organism evidence="2 3">
    <name type="scientific">Crenothrix polyspora</name>
    <dbReference type="NCBI Taxonomy" id="360316"/>
    <lineage>
        <taxon>Bacteria</taxon>
        <taxon>Pseudomonadati</taxon>
        <taxon>Pseudomonadota</taxon>
        <taxon>Gammaproteobacteria</taxon>
        <taxon>Methylococcales</taxon>
        <taxon>Crenotrichaceae</taxon>
        <taxon>Crenothrix</taxon>
    </lineage>
</organism>
<gene>
    <name evidence="2" type="ORF">CRENPOLYSF1_1580002</name>
</gene>
<feature type="transmembrane region" description="Helical" evidence="1">
    <location>
        <begin position="207"/>
        <end position="231"/>
    </location>
</feature>
<feature type="transmembrane region" description="Helical" evidence="1">
    <location>
        <begin position="87"/>
        <end position="108"/>
    </location>
</feature>
<proteinExistence type="predicted"/>
<accession>A0A1R4H458</accession>
<evidence type="ECO:0000313" key="2">
    <source>
        <dbReference type="EMBL" id="SJM90811.1"/>
    </source>
</evidence>
<keyword evidence="1" id="KW-0812">Transmembrane</keyword>
<feature type="transmembrane region" description="Helical" evidence="1">
    <location>
        <begin position="315"/>
        <end position="333"/>
    </location>
</feature>
<keyword evidence="1" id="KW-1133">Transmembrane helix</keyword>
<feature type="transmembrane region" description="Helical" evidence="1">
    <location>
        <begin position="52"/>
        <end position="75"/>
    </location>
</feature>
<feature type="transmembrane region" description="Helical" evidence="1">
    <location>
        <begin position="22"/>
        <end position="45"/>
    </location>
</feature>
<dbReference type="AlphaFoldDB" id="A0A1R4H458"/>